<evidence type="ECO:0000256" key="1">
    <source>
        <dbReference type="SAM" id="MobiDB-lite"/>
    </source>
</evidence>
<dbReference type="OrthoDB" id="10256945at2759"/>
<feature type="compositionally biased region" description="Basic residues" evidence="1">
    <location>
        <begin position="503"/>
        <end position="512"/>
    </location>
</feature>
<feature type="transmembrane region" description="Helical" evidence="2">
    <location>
        <begin position="364"/>
        <end position="390"/>
    </location>
</feature>
<feature type="region of interest" description="Disordered" evidence="1">
    <location>
        <begin position="477"/>
        <end position="512"/>
    </location>
</feature>
<evidence type="ECO:0000313" key="3">
    <source>
        <dbReference type="EMBL" id="EFC43672.1"/>
    </source>
</evidence>
<dbReference type="GeneID" id="8863299"/>
<keyword evidence="2" id="KW-0812">Transmembrane</keyword>
<reference evidence="3 4" key="1">
    <citation type="journal article" date="2010" name="Cell">
        <title>The genome of Naegleria gruberi illuminates early eukaryotic versatility.</title>
        <authorList>
            <person name="Fritz-Laylin L.K."/>
            <person name="Prochnik S.E."/>
            <person name="Ginger M.L."/>
            <person name="Dacks J.B."/>
            <person name="Carpenter M.L."/>
            <person name="Field M.C."/>
            <person name="Kuo A."/>
            <person name="Paredez A."/>
            <person name="Chapman J."/>
            <person name="Pham J."/>
            <person name="Shu S."/>
            <person name="Neupane R."/>
            <person name="Cipriano M."/>
            <person name="Mancuso J."/>
            <person name="Tu H."/>
            <person name="Salamov A."/>
            <person name="Lindquist E."/>
            <person name="Shapiro H."/>
            <person name="Lucas S."/>
            <person name="Grigoriev I.V."/>
            <person name="Cande W.Z."/>
            <person name="Fulton C."/>
            <person name="Rokhsar D.S."/>
            <person name="Dawson S.C."/>
        </authorList>
    </citation>
    <scope>NUCLEOTIDE SEQUENCE [LARGE SCALE GENOMIC DNA]</scope>
    <source>
        <strain evidence="3 4">NEG-M</strain>
    </source>
</reference>
<proteinExistence type="predicted"/>
<feature type="compositionally biased region" description="Low complexity" evidence="1">
    <location>
        <begin position="493"/>
        <end position="502"/>
    </location>
</feature>
<name>D2VHF6_NAEGR</name>
<dbReference type="EMBL" id="GG738872">
    <property type="protein sequence ID" value="EFC43672.1"/>
    <property type="molecule type" value="Genomic_DNA"/>
</dbReference>
<protein>
    <submittedName>
        <fullName evidence="3">Predicted protein</fullName>
    </submittedName>
</protein>
<accession>D2VHF6</accession>
<keyword evidence="4" id="KW-1185">Reference proteome</keyword>
<dbReference type="Proteomes" id="UP000006671">
    <property type="component" value="Unassembled WGS sequence"/>
</dbReference>
<feature type="compositionally biased region" description="Polar residues" evidence="1">
    <location>
        <begin position="482"/>
        <end position="492"/>
    </location>
</feature>
<gene>
    <name evidence="3" type="ORF">NAEGRDRAFT_68311</name>
</gene>
<dbReference type="AlphaFoldDB" id="D2VHF6"/>
<evidence type="ECO:0000256" key="2">
    <source>
        <dbReference type="SAM" id="Phobius"/>
    </source>
</evidence>
<keyword evidence="2" id="KW-1133">Transmembrane helix</keyword>
<dbReference type="RefSeq" id="XP_002676416.1">
    <property type="nucleotide sequence ID" value="XM_002676370.1"/>
</dbReference>
<organism evidence="4">
    <name type="scientific">Naegleria gruberi</name>
    <name type="common">Amoeba</name>
    <dbReference type="NCBI Taxonomy" id="5762"/>
    <lineage>
        <taxon>Eukaryota</taxon>
        <taxon>Discoba</taxon>
        <taxon>Heterolobosea</taxon>
        <taxon>Tetramitia</taxon>
        <taxon>Eutetramitia</taxon>
        <taxon>Vahlkampfiidae</taxon>
        <taxon>Naegleria</taxon>
    </lineage>
</organism>
<sequence length="792" mass="89380">MDKNQETSSYTGGSTKGTSIKFCMIVMVSGLLFLSVLILSAIWLASFSPTVVSLSSTVRDEEFSTIVKYAEQTLKEVNVLNEAIKQQLATDDYSYGNFDYLERIMFAGYKSSQKHLKGITISSYVGGTDKTCFGSIEWGDYLATFNITSTAQLIYYCDNITNHEQCVRNSNPDETNKPFDVSYLVEVCDANPGQQVFTLSYADISMPQYTFITSMNCVVNKKLPLPNGHNFHYYQANDLTVSSISDFLKERIASITGSLGFIVETETAYLIAVDREEVTISDWKSDGSLDRKTPTDVSDTKINAISQAILDHYSNDWTKITCNEMQVLERSGQYISIYRLCTSSKIDWILVLSVPQWNYLGSTIFAIICSLIGSVLIISVGLVLGVVVSLKVVKPFYNLIELFESVANMDLDQLHIIPSSFSEVKQLQGHFISMVNRIKLYKSFIPAHLLSEIENVDGIQESDSEVDESFRKNSRTKVYGGSSHNMSSQETQSVGSSNSSKGISHKARSSRKVYKNDRSKFSLYMEQKKVTFVQIHFNGFTEWLQNMNPNETIELMSDIFEQINSVSRSLTGNVGNFENESITISFNSSNNQTNHEEKGVVAASTLLNSFKKNSQLLDLMSFKIAVLSQSSYCGNIGTNELKNFTIISSAKQNLDQLTQIAIQLNVSIVVSEKIKEKCEQLFQIRYVDSKELLDETNLNSLNGKTDEYKTPNTGVLTNIYELGSSLKVNDDEWMYELQEKNKQSQWHDYLQASRLFLQQDYKQAYSILQTFYQQNPHDGPTLHLLRQCESKM</sequence>
<dbReference type="OMA" id="YLERIMF"/>
<dbReference type="KEGG" id="ngr:NAEGRDRAFT_68311"/>
<evidence type="ECO:0000313" key="4">
    <source>
        <dbReference type="Proteomes" id="UP000006671"/>
    </source>
</evidence>
<dbReference type="InterPro" id="IPR029787">
    <property type="entry name" value="Nucleotide_cyclase"/>
</dbReference>
<feature type="transmembrane region" description="Helical" evidence="2">
    <location>
        <begin position="20"/>
        <end position="45"/>
    </location>
</feature>
<dbReference type="VEuPathDB" id="AmoebaDB:NAEGRDRAFT_68311"/>
<dbReference type="InParanoid" id="D2VHF6"/>
<dbReference type="Gene3D" id="3.30.70.1230">
    <property type="entry name" value="Nucleotide cyclase"/>
    <property type="match status" value="1"/>
</dbReference>
<dbReference type="SUPFAM" id="SSF55073">
    <property type="entry name" value="Nucleotide cyclase"/>
    <property type="match status" value="1"/>
</dbReference>
<keyword evidence="2" id="KW-0472">Membrane</keyword>